<dbReference type="AlphaFoldDB" id="A0A9D2EP76"/>
<feature type="transmembrane region" description="Helical" evidence="2">
    <location>
        <begin position="7"/>
        <end position="27"/>
    </location>
</feature>
<comment type="caution">
    <text evidence="3">The sequence shown here is derived from an EMBL/GenBank/DDBJ whole genome shotgun (WGS) entry which is preliminary data.</text>
</comment>
<evidence type="ECO:0000256" key="2">
    <source>
        <dbReference type="SAM" id="Phobius"/>
    </source>
</evidence>
<reference evidence="3" key="2">
    <citation type="submission" date="2021-04" db="EMBL/GenBank/DDBJ databases">
        <authorList>
            <person name="Gilroy R."/>
        </authorList>
    </citation>
    <scope>NUCLEOTIDE SEQUENCE</scope>
    <source>
        <strain evidence="3">CHK179-28034</strain>
    </source>
</reference>
<reference evidence="3" key="1">
    <citation type="journal article" date="2021" name="PeerJ">
        <title>Extensive microbial diversity within the chicken gut microbiome revealed by metagenomics and culture.</title>
        <authorList>
            <person name="Gilroy R."/>
            <person name="Ravi A."/>
            <person name="Getino M."/>
            <person name="Pursley I."/>
            <person name="Horton D.L."/>
            <person name="Alikhan N.F."/>
            <person name="Baker D."/>
            <person name="Gharbi K."/>
            <person name="Hall N."/>
            <person name="Watson M."/>
            <person name="Adriaenssens E.M."/>
            <person name="Foster-Nyarko E."/>
            <person name="Jarju S."/>
            <person name="Secka A."/>
            <person name="Antonio M."/>
            <person name="Oren A."/>
            <person name="Chaudhuri R.R."/>
            <person name="La Ragione R."/>
            <person name="Hildebrand F."/>
            <person name="Pallen M.J."/>
        </authorList>
    </citation>
    <scope>NUCLEOTIDE SEQUENCE</scope>
    <source>
        <strain evidence="3">CHK179-28034</strain>
    </source>
</reference>
<organism evidence="3 4">
    <name type="scientific">Candidatus Anaerobutyricum stercoris</name>
    <dbReference type="NCBI Taxonomy" id="2838457"/>
    <lineage>
        <taxon>Bacteria</taxon>
        <taxon>Bacillati</taxon>
        <taxon>Bacillota</taxon>
        <taxon>Clostridia</taxon>
        <taxon>Lachnospirales</taxon>
        <taxon>Lachnospiraceae</taxon>
        <taxon>Anaerobutyricum</taxon>
    </lineage>
</organism>
<keyword evidence="2" id="KW-0812">Transmembrane</keyword>
<name>A0A9D2EP76_9FIRM</name>
<dbReference type="SUPFAM" id="SSF110296">
    <property type="entry name" value="Oligoxyloglucan reducing end-specific cellobiohydrolase"/>
    <property type="match status" value="1"/>
</dbReference>
<keyword evidence="2" id="KW-0472">Membrane</keyword>
<accession>A0A9D2EP76</accession>
<feature type="transmembrane region" description="Helical" evidence="2">
    <location>
        <begin position="73"/>
        <end position="93"/>
    </location>
</feature>
<sequence>MNKKHYWLILLNPLFLLVYALGLRTLSRFFQWGGVARRLPLIALLGGAGILWFIIWTIVYFRRKKRKVMKDNFVLPALLAELIVFVILTGFYGRQIYHSAQPYNGKLAWVLDDLRNTRKIDFEQRDFSQYGLDGIVTTLEEGAGLSKDSELYTANTFSVTISADGMIERVDGYLYSFGAEENGTEEDRIDENGTEEGNQEQSWLISYDSSADKKMTVRLNGAVNTDYREQERLSPMFAMAGALREQGLPEISSGRSSWTMSYSGYTTEVCGSNWYQLTGEGDLASYFWNNYGENKDAFFLNISSEGAEIAAIFCGEGTMETQQQAEEKSEAEEDIAAAQEEGKTLLTDQDGSMTFYLDAYNSMRLEVTDAAAGSRFYEFYNGDIHNTDPFDGNIGTAEGIYFMDARKGFILLTYASQDSLSMYYTNDGGTNFQQVTLPVDEAAADMEGNEFSFTIGDMDYTETPYEEGGVLHVRVSTSAADVGTYALLFTSADAGVTWEYAGVQTLSGE</sequence>
<keyword evidence="1" id="KW-0175">Coiled coil</keyword>
<gene>
    <name evidence="3" type="ORF">H9968_12305</name>
</gene>
<evidence type="ECO:0000256" key="1">
    <source>
        <dbReference type="SAM" id="Coils"/>
    </source>
</evidence>
<proteinExistence type="predicted"/>
<keyword evidence="2" id="KW-1133">Transmembrane helix</keyword>
<protein>
    <submittedName>
        <fullName evidence="3">Uncharacterized protein</fullName>
    </submittedName>
</protein>
<feature type="coiled-coil region" evidence="1">
    <location>
        <begin position="321"/>
        <end position="348"/>
    </location>
</feature>
<dbReference type="Proteomes" id="UP000824049">
    <property type="component" value="Unassembled WGS sequence"/>
</dbReference>
<evidence type="ECO:0000313" key="4">
    <source>
        <dbReference type="Proteomes" id="UP000824049"/>
    </source>
</evidence>
<dbReference type="EMBL" id="DXBR01000111">
    <property type="protein sequence ID" value="HIZ40676.1"/>
    <property type="molecule type" value="Genomic_DNA"/>
</dbReference>
<evidence type="ECO:0000313" key="3">
    <source>
        <dbReference type="EMBL" id="HIZ40676.1"/>
    </source>
</evidence>
<feature type="transmembrane region" description="Helical" evidence="2">
    <location>
        <begin position="39"/>
        <end position="61"/>
    </location>
</feature>